<dbReference type="PANTHER" id="PTHR37422">
    <property type="entry name" value="TEICHURONIC ACID BIOSYNTHESIS PROTEIN TUAE"/>
    <property type="match status" value="1"/>
</dbReference>
<evidence type="ECO:0000256" key="3">
    <source>
        <dbReference type="ARBA" id="ARBA00022989"/>
    </source>
</evidence>
<evidence type="ECO:0000256" key="5">
    <source>
        <dbReference type="SAM" id="Phobius"/>
    </source>
</evidence>
<dbReference type="PANTHER" id="PTHR37422:SF13">
    <property type="entry name" value="LIPOPOLYSACCHARIDE BIOSYNTHESIS PROTEIN PA4999-RELATED"/>
    <property type="match status" value="1"/>
</dbReference>
<feature type="transmembrane region" description="Helical" evidence="5">
    <location>
        <begin position="239"/>
        <end position="258"/>
    </location>
</feature>
<evidence type="ECO:0000256" key="4">
    <source>
        <dbReference type="ARBA" id="ARBA00023136"/>
    </source>
</evidence>
<feature type="transmembrane region" description="Helical" evidence="5">
    <location>
        <begin position="214"/>
        <end position="232"/>
    </location>
</feature>
<comment type="subcellular location">
    <subcellularLocation>
        <location evidence="1">Membrane</location>
        <topology evidence="1">Multi-pass membrane protein</topology>
    </subcellularLocation>
</comment>
<dbReference type="EMBL" id="MHHS01000030">
    <property type="protein sequence ID" value="OGY36736.1"/>
    <property type="molecule type" value="Genomic_DNA"/>
</dbReference>
<dbReference type="Proteomes" id="UP000177941">
    <property type="component" value="Unassembled WGS sequence"/>
</dbReference>
<evidence type="ECO:0000259" key="6">
    <source>
        <dbReference type="Pfam" id="PF04932"/>
    </source>
</evidence>
<feature type="transmembrane region" description="Helical" evidence="5">
    <location>
        <begin position="98"/>
        <end position="118"/>
    </location>
</feature>
<gene>
    <name evidence="7" type="ORF">A3E36_04150</name>
</gene>
<feature type="transmembrane region" description="Helical" evidence="5">
    <location>
        <begin position="30"/>
        <end position="55"/>
    </location>
</feature>
<comment type="caution">
    <text evidence="7">The sequence shown here is derived from an EMBL/GenBank/DDBJ whole genome shotgun (WGS) entry which is preliminary data.</text>
</comment>
<dbReference type="InterPro" id="IPR007016">
    <property type="entry name" value="O-antigen_ligase-rel_domated"/>
</dbReference>
<protein>
    <recommendedName>
        <fullName evidence="6">O-antigen ligase-related domain-containing protein</fullName>
    </recommendedName>
</protein>
<feature type="transmembrane region" description="Helical" evidence="5">
    <location>
        <begin position="67"/>
        <end position="92"/>
    </location>
</feature>
<evidence type="ECO:0000313" key="8">
    <source>
        <dbReference type="Proteomes" id="UP000177941"/>
    </source>
</evidence>
<dbReference type="InterPro" id="IPR051533">
    <property type="entry name" value="WaaL-like"/>
</dbReference>
<dbReference type="AlphaFoldDB" id="A0A1G1XA30"/>
<keyword evidence="3 5" id="KW-1133">Transmembrane helix</keyword>
<dbReference type="Pfam" id="PF04932">
    <property type="entry name" value="Wzy_C"/>
    <property type="match status" value="1"/>
</dbReference>
<feature type="transmembrane region" description="Helical" evidence="5">
    <location>
        <begin position="385"/>
        <end position="404"/>
    </location>
</feature>
<evidence type="ECO:0000256" key="2">
    <source>
        <dbReference type="ARBA" id="ARBA00022692"/>
    </source>
</evidence>
<dbReference type="GO" id="GO:0016020">
    <property type="term" value="C:membrane"/>
    <property type="evidence" value="ECO:0007669"/>
    <property type="project" value="UniProtKB-SubCell"/>
</dbReference>
<evidence type="ECO:0000313" key="7">
    <source>
        <dbReference type="EMBL" id="OGY36736.1"/>
    </source>
</evidence>
<proteinExistence type="predicted"/>
<feature type="transmembrane region" description="Helical" evidence="5">
    <location>
        <begin position="171"/>
        <end position="188"/>
    </location>
</feature>
<keyword evidence="4 5" id="KW-0472">Membrane</keyword>
<reference evidence="7 8" key="1">
    <citation type="journal article" date="2016" name="Nat. Commun.">
        <title>Thousands of microbial genomes shed light on interconnected biogeochemical processes in an aquifer system.</title>
        <authorList>
            <person name="Anantharaman K."/>
            <person name="Brown C.T."/>
            <person name="Hug L.A."/>
            <person name="Sharon I."/>
            <person name="Castelle C.J."/>
            <person name="Probst A.J."/>
            <person name="Thomas B.C."/>
            <person name="Singh A."/>
            <person name="Wilkins M.J."/>
            <person name="Karaoz U."/>
            <person name="Brodie E.L."/>
            <person name="Williams K.H."/>
            <person name="Hubbard S.S."/>
            <person name="Banfield J.F."/>
        </authorList>
    </citation>
    <scope>NUCLEOTIDE SEQUENCE [LARGE SCALE GENOMIC DNA]</scope>
</reference>
<keyword evidence="2 5" id="KW-0812">Transmembrane</keyword>
<name>A0A1G1XA30_9BACT</name>
<feature type="domain" description="O-antigen ligase-related" evidence="6">
    <location>
        <begin position="195"/>
        <end position="341"/>
    </location>
</feature>
<accession>A0A1G1XA30</accession>
<feature type="transmembrane region" description="Helical" evidence="5">
    <location>
        <begin position="325"/>
        <end position="350"/>
    </location>
</feature>
<evidence type="ECO:0000256" key="1">
    <source>
        <dbReference type="ARBA" id="ARBA00004141"/>
    </source>
</evidence>
<sequence>MRKWALGAVFLSIIAGQIIRIPITGQGGGILASDIAAGILILTTVLRVLFGAVSLHAIMRPVQVYSAYILPFFVFSLGALAIHGLLLGAGAFSVALLYLIRLFALSLLFPVFLLSGAAPDGRRFLRRGFVAIYWVLIALGYGQIVLFPSLVGNINGWDPHVNRMIATWFDPNFFGAFIALGMLPALYYSRAKIGMFAISFGALLLTGSRSSWVAFAGACAVTGFLALIPVSLTKTWKNTLGIALFACTLCVLLVVGAFPDRVAHFFTHDPTIALRADAYRVVWHRLVEPHVVFGVGYNAYQFSAKNAGLIADFSIHSRAGSDSSIFTLLVTGGIIGTCLFLMPIAIAVYWHGVQWLLRRRTQSLLFIWSASALFIHAQFENSLLYPHLLIVFLLISALCMLRPANVHI</sequence>
<organism evidence="7 8">
    <name type="scientific">Candidatus Andersenbacteria bacterium RIFCSPHIGHO2_12_FULL_45_11b</name>
    <dbReference type="NCBI Taxonomy" id="1797282"/>
    <lineage>
        <taxon>Bacteria</taxon>
        <taxon>Candidatus Anderseniibacteriota</taxon>
    </lineage>
</organism>
<feature type="transmembrane region" description="Helical" evidence="5">
    <location>
        <begin position="130"/>
        <end position="151"/>
    </location>
</feature>